<accession>A0A2C5ZUR3</accession>
<dbReference type="EMBL" id="CP042277">
    <property type="protein sequence ID" value="QDY97923.1"/>
    <property type="molecule type" value="Genomic_DNA"/>
</dbReference>
<evidence type="ECO:0000313" key="2">
    <source>
        <dbReference type="EMBL" id="QCL98637.1"/>
    </source>
</evidence>
<feature type="domain" description="Cytokinin glycosidase" evidence="1">
    <location>
        <begin position="1"/>
        <end position="169"/>
    </location>
</feature>
<reference evidence="2 5" key="2">
    <citation type="submission" date="2019-04" db="EMBL/GenBank/DDBJ databases">
        <title>Complete genome sequence of Agrobacterium tumefaciens CFBP7129.</title>
        <authorList>
            <person name="Haryono M."/>
            <person name="Lin Y.-C."/>
            <person name="Lai E.-M."/>
            <person name="Kuo C.-H."/>
        </authorList>
    </citation>
    <scope>NUCLEOTIDE SEQUENCE [LARGE SCALE GENOMIC DNA]</scope>
    <source>
        <strain evidence="2 5">CFBP7129</strain>
        <plasmid evidence="5">pticfbp7129</plasmid>
        <plasmid evidence="2">pTiCFBP7129</plasmid>
    </source>
</reference>
<dbReference type="Proteomes" id="UP000222296">
    <property type="component" value="Plasmid pTi"/>
</dbReference>
<dbReference type="RefSeq" id="WP_065698665.1">
    <property type="nucleotide sequence ID" value="NZ_CP029048.1"/>
</dbReference>
<evidence type="ECO:0000313" key="4">
    <source>
        <dbReference type="Proteomes" id="UP000222296"/>
    </source>
</evidence>
<geneLocation type="plasmid" evidence="4">
    <name>pti</name>
</geneLocation>
<geneLocation type="plasmid" evidence="5">
    <name>pticfbp7129</name>
</geneLocation>
<geneLocation type="plasmid" evidence="3">
    <name>pTi</name>
</geneLocation>
<name>A0A2C5ZUR3_AGRTU</name>
<sequence length="186" mass="20991">MTRQGWLVPCLSHGKDDQLQDELSELSKAYRKKFQTDLHTKSGDIIDPSGEFLYVYLDEENYRICRQSMVLVSNAPDGLIATTLEPYSDSYTFRQVREQLQAFSGDGGRINYSRNEHSSSYFLTIQASNEFKHVGAVRNTLGQSKDIWKRRMPDASQPLDYHLIAVGCSAFLPEAALDDVESDGAV</sequence>
<geneLocation type="plasmid" evidence="2">
    <name>pTiCFBP7129</name>
</geneLocation>
<gene>
    <name evidence="2" type="ORF">CFBP7129_31245</name>
    <name evidence="3" type="ORF">CG010_027715</name>
</gene>
<protein>
    <recommendedName>
        <fullName evidence="1">Cytokinin glycosidase domain-containing protein</fullName>
    </recommendedName>
</protein>
<dbReference type="EMBL" id="CP039927">
    <property type="protein sequence ID" value="QCL98637.1"/>
    <property type="molecule type" value="Genomic_DNA"/>
</dbReference>
<keyword evidence="2" id="KW-0614">Plasmid</keyword>
<reference evidence="3" key="3">
    <citation type="submission" date="2019-07" db="EMBL/GenBank/DDBJ databases">
        <authorList>
            <person name="Poret-Peterson A.T."/>
            <person name="Bhatnagar S."/>
            <person name="Chen L."/>
            <person name="McClean A.E."/>
            <person name="Kluepfel D.A."/>
        </authorList>
    </citation>
    <scope>NUCLEOTIDE SEQUENCE</scope>
    <source>
        <strain evidence="3">186</strain>
        <plasmid evidence="3">pTi</plasmid>
    </source>
</reference>
<reference evidence="3 4" key="1">
    <citation type="journal article" date="2017" name="Genome Announc.">
        <title>Draft Genome Sequence of Agrobacterium tumefaciens Biovar 1 Strain 186, Isolated from Walnut.</title>
        <authorList>
            <person name="Poret-Peterson A.T."/>
            <person name="Bhatnagar S."/>
            <person name="McClean A.E."/>
            <person name="Kluepfel D.A."/>
        </authorList>
    </citation>
    <scope>NUCLEOTIDE SEQUENCE [LARGE SCALE GENOMIC DNA]</scope>
    <source>
        <strain evidence="3 4">186</strain>
    </source>
</reference>
<dbReference type="GeneID" id="86882460"/>
<dbReference type="InterPro" id="IPR006064">
    <property type="entry name" value="Glycosidase"/>
</dbReference>
<organism evidence="2 5">
    <name type="scientific">Agrobacterium tumefaciens</name>
    <dbReference type="NCBI Taxonomy" id="358"/>
    <lineage>
        <taxon>Bacteria</taxon>
        <taxon>Pseudomonadati</taxon>
        <taxon>Pseudomonadota</taxon>
        <taxon>Alphaproteobacteria</taxon>
        <taxon>Hyphomicrobiales</taxon>
        <taxon>Rhizobiaceae</taxon>
        <taxon>Rhizobium/Agrobacterium group</taxon>
        <taxon>Agrobacterium</taxon>
        <taxon>Agrobacterium tumefaciens complex</taxon>
    </lineage>
</organism>
<dbReference type="Pfam" id="PF02027">
    <property type="entry name" value="RolB_RolC"/>
    <property type="match status" value="1"/>
</dbReference>
<evidence type="ECO:0000313" key="3">
    <source>
        <dbReference type="EMBL" id="QDY97923.1"/>
    </source>
</evidence>
<proteinExistence type="predicted"/>
<evidence type="ECO:0000259" key="1">
    <source>
        <dbReference type="Pfam" id="PF02027"/>
    </source>
</evidence>
<dbReference type="AlphaFoldDB" id="A0A2C5ZUR3"/>
<dbReference type="Proteomes" id="UP000298649">
    <property type="component" value="Plasmid pTiCFBP7129"/>
</dbReference>
<evidence type="ECO:0000313" key="5">
    <source>
        <dbReference type="Proteomes" id="UP000298649"/>
    </source>
</evidence>